<dbReference type="STRING" id="2656787.A0A370U2C9"/>
<evidence type="ECO:0000313" key="4">
    <source>
        <dbReference type="Proteomes" id="UP000254866"/>
    </source>
</evidence>
<dbReference type="Proteomes" id="UP000254866">
    <property type="component" value="Unassembled WGS sequence"/>
</dbReference>
<evidence type="ECO:0000256" key="1">
    <source>
        <dbReference type="SAM" id="Coils"/>
    </source>
</evidence>
<accession>A0A370U2C9</accession>
<dbReference type="RefSeq" id="XP_031874588.1">
    <property type="nucleotide sequence ID" value="XM_032010534.1"/>
</dbReference>
<dbReference type="EMBL" id="NPIC01000001">
    <property type="protein sequence ID" value="RDL41932.1"/>
    <property type="molecule type" value="Genomic_DNA"/>
</dbReference>
<proteinExistence type="predicted"/>
<dbReference type="InterPro" id="IPR052895">
    <property type="entry name" value="HetReg/Transcr_Mod"/>
</dbReference>
<organism evidence="3 4">
    <name type="scientific">Venustampulla echinocandica</name>
    <dbReference type="NCBI Taxonomy" id="2656787"/>
    <lineage>
        <taxon>Eukaryota</taxon>
        <taxon>Fungi</taxon>
        <taxon>Dikarya</taxon>
        <taxon>Ascomycota</taxon>
        <taxon>Pezizomycotina</taxon>
        <taxon>Leotiomycetes</taxon>
        <taxon>Helotiales</taxon>
        <taxon>Pleuroascaceae</taxon>
        <taxon>Venustampulla</taxon>
    </lineage>
</organism>
<feature type="domain" description="Heterokaryon incompatibility" evidence="2">
    <location>
        <begin position="55"/>
        <end position="154"/>
    </location>
</feature>
<dbReference type="Pfam" id="PF06985">
    <property type="entry name" value="HET"/>
    <property type="match status" value="1"/>
</dbReference>
<evidence type="ECO:0000313" key="3">
    <source>
        <dbReference type="EMBL" id="RDL41932.1"/>
    </source>
</evidence>
<dbReference type="OrthoDB" id="3553147at2759"/>
<dbReference type="GeneID" id="43594760"/>
<gene>
    <name evidence="3" type="ORF">BP5553_01911</name>
</gene>
<evidence type="ECO:0000259" key="2">
    <source>
        <dbReference type="Pfam" id="PF06985"/>
    </source>
</evidence>
<protein>
    <recommendedName>
        <fullName evidence="2">Heterokaryon incompatibility domain-containing protein</fullName>
    </recommendedName>
</protein>
<reference evidence="3 4" key="1">
    <citation type="journal article" date="2018" name="IMA Fungus">
        <title>IMA Genome-F 9: Draft genome sequence of Annulohypoxylon stygium, Aspergillus mulundensis, Berkeleyomyces basicola (syn. Thielaviopsis basicola), Ceratocystis smalleyi, two Cercospora beticola strains, Coleophoma cylindrospora, Fusarium fracticaudum, Phialophora cf. hyalina, and Morchella septimelata.</title>
        <authorList>
            <person name="Wingfield B.D."/>
            <person name="Bills G.F."/>
            <person name="Dong Y."/>
            <person name="Huang W."/>
            <person name="Nel W.J."/>
            <person name="Swalarsk-Parry B.S."/>
            <person name="Vaghefi N."/>
            <person name="Wilken P.M."/>
            <person name="An Z."/>
            <person name="de Beer Z.W."/>
            <person name="De Vos L."/>
            <person name="Chen L."/>
            <person name="Duong T.A."/>
            <person name="Gao Y."/>
            <person name="Hammerbacher A."/>
            <person name="Kikkert J.R."/>
            <person name="Li Y."/>
            <person name="Li H."/>
            <person name="Li K."/>
            <person name="Li Q."/>
            <person name="Liu X."/>
            <person name="Ma X."/>
            <person name="Naidoo K."/>
            <person name="Pethybridge S.J."/>
            <person name="Sun J."/>
            <person name="Steenkamp E.T."/>
            <person name="van der Nest M.A."/>
            <person name="van Wyk S."/>
            <person name="Wingfield M.J."/>
            <person name="Xiong C."/>
            <person name="Yue Q."/>
            <person name="Zhang X."/>
        </authorList>
    </citation>
    <scope>NUCLEOTIDE SEQUENCE [LARGE SCALE GENOMIC DNA]</scope>
    <source>
        <strain evidence="3 4">BP 5553</strain>
    </source>
</reference>
<dbReference type="PANTHER" id="PTHR24148:SF73">
    <property type="entry name" value="HET DOMAIN PROTEIN (AFU_ORTHOLOGUE AFUA_8G01020)"/>
    <property type="match status" value="1"/>
</dbReference>
<feature type="coiled-coil region" evidence="1">
    <location>
        <begin position="361"/>
        <end position="416"/>
    </location>
</feature>
<dbReference type="InterPro" id="IPR010730">
    <property type="entry name" value="HET"/>
</dbReference>
<name>A0A370U2C9_9HELO</name>
<keyword evidence="4" id="KW-1185">Reference proteome</keyword>
<dbReference type="PANTHER" id="PTHR24148">
    <property type="entry name" value="ANKYRIN REPEAT DOMAIN-CONTAINING PROTEIN 39 HOMOLOG-RELATED"/>
    <property type="match status" value="1"/>
</dbReference>
<sequence length="1002" mass="116482">MSDSPQKPLELYSRQIRLLRLLPLRESTGLQQPWHSLEEIRCELFIVNLDDRPDYEALSYTWGSSGTDIHIELDGQDFSIRPNLAYALAALRRSEPRVLWVDALCINQNNIHERNHQVEQMGEIYRQARQVLAWLGRPSPRWGSTALDAVKLAKNLGGFSPISNLPPTPPTASFLNESAWRSWVKDLVDHFKKSKRSKNTQSKREGKPKWTKSEKAFVRLIRDWCYLRRSQVHRHELESREREQLQILGDQRPSMTRDRMKLWLLQEMRTIAEGQLKEKLLGVSQVLNEAQKMIEVRLQEQEREEGVHREKSNALQSLLELQRLLLSPKDKRFNEETLKAWLEKEVPQGLKEGQYTALLNLVEQRQAIRQQEEVLQQLEDKRRSVERRYNNWQKEINAIDQELRQLDFEKQNELEEHKMVLVSLTKKWRELRSEEILRWKQSLFDNIQDLSSNIAFLCLANVFNLPYWRRLWIIQEVLLADKIVLCFGDAARTTTDWGILTRARHSLEQIPTAWEEELILGVPVKLFKESLPFQLDKQRAYRDRGWSLETLLITTEKSLCQDPRDKIYGLLGLLTDFRKGDIGIDYSKQLHEIYQDVIRWYYGTRARRQDPCRLEKLSQLLQLSFKGHLGLQAIANEPNSGLLGEVPPCLPVETFCTTAILKGPIFPVENNFEDRELMDLHQGDWVHTLVGYLYNPTRHESRDALEKELIYLDSVSTSFTIPHSSNFAYATASDDALHLTNRATEQSNYHALRKFAGTAQFFGTEGGEFGIASSCMRDDDVLCQFHGSNLGAILRRRGNHYILVSRAILSPGPAKAATELAPKPTFFMAPALAHQPRSKLKGNLEGKPTLNMVLDATALQVLTRPFELSMKHRYREPLCIQESSFGWYEFIKFGMMYSVDVEAILVPNSTHSMVHKLRIPNFLSALKWSSIWLMLTQPFHRVWLLFKILSYLKNVVHKNLKTVDSVVLESMRVLWLYLRDLNTVQKRGVRSTQRSRVMAFRA</sequence>
<comment type="caution">
    <text evidence="3">The sequence shown here is derived from an EMBL/GenBank/DDBJ whole genome shotgun (WGS) entry which is preliminary data.</text>
</comment>
<keyword evidence="1" id="KW-0175">Coiled coil</keyword>
<dbReference type="AlphaFoldDB" id="A0A370U2C9"/>